<dbReference type="InterPro" id="IPR027417">
    <property type="entry name" value="P-loop_NTPase"/>
</dbReference>
<evidence type="ECO:0000256" key="6">
    <source>
        <dbReference type="ARBA" id="ARBA00047615"/>
    </source>
</evidence>
<gene>
    <name evidence="8" type="primary">cmk</name>
    <name evidence="10" type="ORF">J2Z49_000788</name>
</gene>
<keyword evidence="8" id="KW-0963">Cytoplasm</keyword>
<comment type="similarity">
    <text evidence="1 8">Belongs to the cytidylate kinase family. Type 1 subfamily.</text>
</comment>
<comment type="catalytic activity">
    <reaction evidence="6 8">
        <text>dCMP + ATP = dCDP + ADP</text>
        <dbReference type="Rhea" id="RHEA:25094"/>
        <dbReference type="ChEBI" id="CHEBI:30616"/>
        <dbReference type="ChEBI" id="CHEBI:57566"/>
        <dbReference type="ChEBI" id="CHEBI:58593"/>
        <dbReference type="ChEBI" id="CHEBI:456216"/>
        <dbReference type="EC" id="2.7.4.25"/>
    </reaction>
</comment>
<dbReference type="Gene3D" id="3.40.50.300">
    <property type="entry name" value="P-loop containing nucleotide triphosphate hydrolases"/>
    <property type="match status" value="1"/>
</dbReference>
<evidence type="ECO:0000313" key="11">
    <source>
        <dbReference type="Proteomes" id="UP001225644"/>
    </source>
</evidence>
<keyword evidence="3 8" id="KW-0547">Nucleotide-binding</keyword>
<dbReference type="GO" id="GO:0016301">
    <property type="term" value="F:kinase activity"/>
    <property type="evidence" value="ECO:0007669"/>
    <property type="project" value="UniProtKB-KW"/>
</dbReference>
<dbReference type="HAMAP" id="MF_00238">
    <property type="entry name" value="Cytidyl_kinase_type1"/>
    <property type="match status" value="1"/>
</dbReference>
<evidence type="ECO:0000313" key="10">
    <source>
        <dbReference type="EMBL" id="MDQ0285684.1"/>
    </source>
</evidence>
<dbReference type="NCBIfam" id="TIGR00017">
    <property type="entry name" value="cmk"/>
    <property type="match status" value="1"/>
</dbReference>
<feature type="domain" description="Cytidylate kinase" evidence="9">
    <location>
        <begin position="16"/>
        <end position="227"/>
    </location>
</feature>
<evidence type="ECO:0000256" key="3">
    <source>
        <dbReference type="ARBA" id="ARBA00022741"/>
    </source>
</evidence>
<organism evidence="10 11">
    <name type="scientific">Desulfofundulus luciae</name>
    <dbReference type="NCBI Taxonomy" id="74702"/>
    <lineage>
        <taxon>Bacteria</taxon>
        <taxon>Bacillati</taxon>
        <taxon>Bacillota</taxon>
        <taxon>Clostridia</taxon>
        <taxon>Eubacteriales</taxon>
        <taxon>Peptococcaceae</taxon>
        <taxon>Desulfofundulus</taxon>
    </lineage>
</organism>
<dbReference type="PANTHER" id="PTHR21299">
    <property type="entry name" value="CYTIDYLATE KINASE/PANTOATE-BETA-ALANINE LIGASE"/>
    <property type="match status" value="1"/>
</dbReference>
<dbReference type="EMBL" id="JAUSUX010000004">
    <property type="protein sequence ID" value="MDQ0285684.1"/>
    <property type="molecule type" value="Genomic_DNA"/>
</dbReference>
<proteinExistence type="inferred from homology"/>
<evidence type="ECO:0000256" key="1">
    <source>
        <dbReference type="ARBA" id="ARBA00009427"/>
    </source>
</evidence>
<sequence>MCYYNREMTMVPRMSVAIDGPAGAGKSTVARELARRLGFLYIDTGAMYRAITLKALRRGLNLTDEESLKALADESRIELTTDPDRLTRVFLDGEDVTRAIREPEVSRHVSLVASLPGVREVLMRRQRELARCQNVVMDGRDVGTVVLPNAQVKIFLTASPEVRARRRQMDLQAQGHHVPLDSLIQEITERDRQDSCRSVAPLMPAPDAWIIDSSHLNAEQVVEMIAARVLGRSF</sequence>
<evidence type="ECO:0000256" key="8">
    <source>
        <dbReference type="HAMAP-Rule" id="MF_00238"/>
    </source>
</evidence>
<evidence type="ECO:0000256" key="2">
    <source>
        <dbReference type="ARBA" id="ARBA00022679"/>
    </source>
</evidence>
<dbReference type="EC" id="2.7.4.25" evidence="8"/>
<keyword evidence="4 8" id="KW-0418">Kinase</keyword>
<comment type="catalytic activity">
    <reaction evidence="7 8">
        <text>CMP + ATP = CDP + ADP</text>
        <dbReference type="Rhea" id="RHEA:11600"/>
        <dbReference type="ChEBI" id="CHEBI:30616"/>
        <dbReference type="ChEBI" id="CHEBI:58069"/>
        <dbReference type="ChEBI" id="CHEBI:60377"/>
        <dbReference type="ChEBI" id="CHEBI:456216"/>
        <dbReference type="EC" id="2.7.4.25"/>
    </reaction>
</comment>
<dbReference type="CDD" id="cd02020">
    <property type="entry name" value="CMPK"/>
    <property type="match status" value="1"/>
</dbReference>
<dbReference type="Pfam" id="PF02224">
    <property type="entry name" value="Cytidylate_kin"/>
    <property type="match status" value="1"/>
</dbReference>
<evidence type="ECO:0000256" key="7">
    <source>
        <dbReference type="ARBA" id="ARBA00048478"/>
    </source>
</evidence>
<keyword evidence="5 8" id="KW-0067">ATP-binding</keyword>
<protein>
    <recommendedName>
        <fullName evidence="8">Cytidylate kinase</fullName>
        <shortName evidence="8">CK</shortName>
        <ecNumber evidence="8">2.7.4.25</ecNumber>
    </recommendedName>
    <alternativeName>
        <fullName evidence="8">Cytidine monophosphate kinase</fullName>
        <shortName evidence="8">CMP kinase</shortName>
    </alternativeName>
</protein>
<dbReference type="InterPro" id="IPR003136">
    <property type="entry name" value="Cytidylate_kin"/>
</dbReference>
<evidence type="ECO:0000259" key="9">
    <source>
        <dbReference type="Pfam" id="PF02224"/>
    </source>
</evidence>
<dbReference type="PANTHER" id="PTHR21299:SF2">
    <property type="entry name" value="CYTIDYLATE KINASE"/>
    <property type="match status" value="1"/>
</dbReference>
<dbReference type="InterPro" id="IPR011994">
    <property type="entry name" value="Cytidylate_kinase_dom"/>
</dbReference>
<evidence type="ECO:0000256" key="5">
    <source>
        <dbReference type="ARBA" id="ARBA00022840"/>
    </source>
</evidence>
<reference evidence="10 11" key="1">
    <citation type="submission" date="2023-07" db="EMBL/GenBank/DDBJ databases">
        <title>Genomic Encyclopedia of Type Strains, Phase IV (KMG-IV): sequencing the most valuable type-strain genomes for metagenomic binning, comparative biology and taxonomic classification.</title>
        <authorList>
            <person name="Goeker M."/>
        </authorList>
    </citation>
    <scope>NUCLEOTIDE SEQUENCE [LARGE SCALE GENOMIC DNA]</scope>
    <source>
        <strain evidence="10 11">DSM 12396</strain>
    </source>
</reference>
<accession>A0ABU0B065</accession>
<feature type="binding site" evidence="8">
    <location>
        <begin position="20"/>
        <end position="28"/>
    </location>
    <ligand>
        <name>ATP</name>
        <dbReference type="ChEBI" id="CHEBI:30616"/>
    </ligand>
</feature>
<dbReference type="SUPFAM" id="SSF52540">
    <property type="entry name" value="P-loop containing nucleoside triphosphate hydrolases"/>
    <property type="match status" value="1"/>
</dbReference>
<keyword evidence="2 8" id="KW-0808">Transferase</keyword>
<name>A0ABU0B065_9FIRM</name>
<evidence type="ECO:0000256" key="4">
    <source>
        <dbReference type="ARBA" id="ARBA00022777"/>
    </source>
</evidence>
<dbReference type="Proteomes" id="UP001225644">
    <property type="component" value="Unassembled WGS sequence"/>
</dbReference>
<comment type="caution">
    <text evidence="10">The sequence shown here is derived from an EMBL/GenBank/DDBJ whole genome shotgun (WGS) entry which is preliminary data.</text>
</comment>
<keyword evidence="11" id="KW-1185">Reference proteome</keyword>
<comment type="subcellular location">
    <subcellularLocation>
        <location evidence="8">Cytoplasm</location>
    </subcellularLocation>
</comment>